<organism evidence="1 2">
    <name type="scientific">Ricinus communis</name>
    <name type="common">Castor bean</name>
    <dbReference type="NCBI Taxonomy" id="3988"/>
    <lineage>
        <taxon>Eukaryota</taxon>
        <taxon>Viridiplantae</taxon>
        <taxon>Streptophyta</taxon>
        <taxon>Embryophyta</taxon>
        <taxon>Tracheophyta</taxon>
        <taxon>Spermatophyta</taxon>
        <taxon>Magnoliopsida</taxon>
        <taxon>eudicotyledons</taxon>
        <taxon>Gunneridae</taxon>
        <taxon>Pentapetalae</taxon>
        <taxon>rosids</taxon>
        <taxon>fabids</taxon>
        <taxon>Malpighiales</taxon>
        <taxon>Euphorbiaceae</taxon>
        <taxon>Acalyphoideae</taxon>
        <taxon>Acalypheae</taxon>
        <taxon>Ricinus</taxon>
    </lineage>
</organism>
<protein>
    <submittedName>
        <fullName evidence="1">Uncharacterized protein</fullName>
    </submittedName>
</protein>
<evidence type="ECO:0000313" key="2">
    <source>
        <dbReference type="Proteomes" id="UP000008311"/>
    </source>
</evidence>
<gene>
    <name evidence="1" type="ORF">RCOM_0035480</name>
</gene>
<dbReference type="AlphaFoldDB" id="B9TBV7"/>
<accession>B9TBV7</accession>
<dbReference type="Proteomes" id="UP000008311">
    <property type="component" value="Unassembled WGS sequence"/>
</dbReference>
<dbReference type="EMBL" id="EQ976785">
    <property type="protein sequence ID" value="EEF26658.1"/>
    <property type="molecule type" value="Genomic_DNA"/>
</dbReference>
<name>B9TBV7_RICCO</name>
<sequence length="67" mass="7814">MNDITLMIGSEEQFFERGRALARKIDMGNKPVKQHIRSFEDQHDLESFRKEQAENAQQSGIESHKQP</sequence>
<keyword evidence="2" id="KW-1185">Reference proteome</keyword>
<reference evidence="2" key="1">
    <citation type="journal article" date="2010" name="Nat. Biotechnol.">
        <title>Draft genome sequence of the oilseed species Ricinus communis.</title>
        <authorList>
            <person name="Chan A.P."/>
            <person name="Crabtree J."/>
            <person name="Zhao Q."/>
            <person name="Lorenzi H."/>
            <person name="Orvis J."/>
            <person name="Puiu D."/>
            <person name="Melake-Berhan A."/>
            <person name="Jones K.M."/>
            <person name="Redman J."/>
            <person name="Chen G."/>
            <person name="Cahoon E.B."/>
            <person name="Gedil M."/>
            <person name="Stanke M."/>
            <person name="Haas B.J."/>
            <person name="Wortman J.R."/>
            <person name="Fraser-Liggett C.M."/>
            <person name="Ravel J."/>
            <person name="Rabinowicz P.D."/>
        </authorList>
    </citation>
    <scope>NUCLEOTIDE SEQUENCE [LARGE SCALE GENOMIC DNA]</scope>
    <source>
        <strain evidence="2">cv. Hale</strain>
    </source>
</reference>
<dbReference type="InParanoid" id="B9TBV7"/>
<proteinExistence type="predicted"/>
<evidence type="ECO:0000313" key="1">
    <source>
        <dbReference type="EMBL" id="EEF26658.1"/>
    </source>
</evidence>